<keyword evidence="1" id="KW-0677">Repeat</keyword>
<dbReference type="EMBL" id="MLAK01001047">
    <property type="protein sequence ID" value="OHS98602.1"/>
    <property type="molecule type" value="Genomic_DNA"/>
</dbReference>
<dbReference type="VEuPathDB" id="TrichDB:TRFO_35004"/>
<dbReference type="InterPro" id="IPR018247">
    <property type="entry name" value="EF_Hand_1_Ca_BS"/>
</dbReference>
<feature type="domain" description="EF-hand" evidence="4">
    <location>
        <begin position="99"/>
        <end position="134"/>
    </location>
</feature>
<feature type="domain" description="EF-hand" evidence="4">
    <location>
        <begin position="26"/>
        <end position="61"/>
    </location>
</feature>
<dbReference type="Proteomes" id="UP000179807">
    <property type="component" value="Unassembled WGS sequence"/>
</dbReference>
<sequence length="216" mass="25278">MSRVTPTKSPRTPRTPKQSNRQLTRDQQREIREAFDIFDTDKSNSIDRHEFRVALTAMGIQMTKKEIMDLFDDYDPQGNVGLNRDQFERVITEKIRERDPLFEARKTFSLLDHDSTGKITLKNLKYAILDIQKNMTEELQLRKRKKLKDMTPEEIGALTPEEIQIRKDEEETARFVNQLLVMKDADLLAMIKEFDLDGDGQISYDEFLNILNPPSI</sequence>
<dbReference type="OrthoDB" id="343296at2759"/>
<dbReference type="Pfam" id="PF13499">
    <property type="entry name" value="EF-hand_7"/>
    <property type="match status" value="2"/>
</dbReference>
<feature type="domain" description="EF-hand" evidence="4">
    <location>
        <begin position="182"/>
        <end position="216"/>
    </location>
</feature>
<evidence type="ECO:0000313" key="5">
    <source>
        <dbReference type="EMBL" id="OHS98602.1"/>
    </source>
</evidence>
<name>A0A1J4JHH3_9EUKA</name>
<dbReference type="SMART" id="SM00054">
    <property type="entry name" value="EFh"/>
    <property type="match status" value="4"/>
</dbReference>
<dbReference type="RefSeq" id="XP_068351739.1">
    <property type="nucleotide sequence ID" value="XM_068509996.1"/>
</dbReference>
<dbReference type="Gene3D" id="1.10.238.10">
    <property type="entry name" value="EF-hand"/>
    <property type="match status" value="3"/>
</dbReference>
<accession>A0A1J4JHH3</accession>
<keyword evidence="6" id="KW-1185">Reference proteome</keyword>
<dbReference type="GO" id="GO:0016460">
    <property type="term" value="C:myosin II complex"/>
    <property type="evidence" value="ECO:0007669"/>
    <property type="project" value="TreeGrafter"/>
</dbReference>
<dbReference type="PROSITE" id="PS00018">
    <property type="entry name" value="EF_HAND_1"/>
    <property type="match status" value="2"/>
</dbReference>
<dbReference type="InterPro" id="IPR002048">
    <property type="entry name" value="EF_hand_dom"/>
</dbReference>
<evidence type="ECO:0000256" key="1">
    <source>
        <dbReference type="ARBA" id="ARBA00022737"/>
    </source>
</evidence>
<gene>
    <name evidence="5" type="primary">CETN3</name>
    <name evidence="5" type="ORF">TRFO_35004</name>
</gene>
<feature type="compositionally biased region" description="Low complexity" evidence="3">
    <location>
        <begin position="1"/>
        <end position="17"/>
    </location>
</feature>
<dbReference type="FunFam" id="1.10.238.10:FF:000178">
    <property type="entry name" value="Calmodulin-2 A"/>
    <property type="match status" value="1"/>
</dbReference>
<evidence type="ECO:0000256" key="3">
    <source>
        <dbReference type="SAM" id="MobiDB-lite"/>
    </source>
</evidence>
<dbReference type="GeneID" id="94844700"/>
<feature type="region of interest" description="Disordered" evidence="3">
    <location>
        <begin position="1"/>
        <end position="26"/>
    </location>
</feature>
<dbReference type="InterPro" id="IPR011992">
    <property type="entry name" value="EF-hand-dom_pair"/>
</dbReference>
<dbReference type="SUPFAM" id="SSF47473">
    <property type="entry name" value="EF-hand"/>
    <property type="match status" value="1"/>
</dbReference>
<dbReference type="GO" id="GO:0005509">
    <property type="term" value="F:calcium ion binding"/>
    <property type="evidence" value="ECO:0007669"/>
    <property type="project" value="InterPro"/>
</dbReference>
<proteinExistence type="predicted"/>
<dbReference type="PANTHER" id="PTHR23048">
    <property type="entry name" value="MYOSIN LIGHT CHAIN 1, 3"/>
    <property type="match status" value="1"/>
</dbReference>
<evidence type="ECO:0000313" key="6">
    <source>
        <dbReference type="Proteomes" id="UP000179807"/>
    </source>
</evidence>
<reference evidence="5" key="1">
    <citation type="submission" date="2016-10" db="EMBL/GenBank/DDBJ databases">
        <authorList>
            <person name="Benchimol M."/>
            <person name="Almeida L.G."/>
            <person name="Vasconcelos A.T."/>
            <person name="Perreira-Neves A."/>
            <person name="Rosa I.A."/>
            <person name="Tasca T."/>
            <person name="Bogo M.R."/>
            <person name="de Souza W."/>
        </authorList>
    </citation>
    <scope>NUCLEOTIDE SEQUENCE [LARGE SCALE GENOMIC DNA]</scope>
    <source>
        <strain evidence="5">K</strain>
    </source>
</reference>
<evidence type="ECO:0000256" key="2">
    <source>
        <dbReference type="ARBA" id="ARBA00022837"/>
    </source>
</evidence>
<dbReference type="AlphaFoldDB" id="A0A1J4JHH3"/>
<organism evidence="5 6">
    <name type="scientific">Tritrichomonas foetus</name>
    <dbReference type="NCBI Taxonomy" id="1144522"/>
    <lineage>
        <taxon>Eukaryota</taxon>
        <taxon>Metamonada</taxon>
        <taxon>Parabasalia</taxon>
        <taxon>Tritrichomonadida</taxon>
        <taxon>Tritrichomonadidae</taxon>
        <taxon>Tritrichomonas</taxon>
    </lineage>
</organism>
<evidence type="ECO:0000259" key="4">
    <source>
        <dbReference type="PROSITE" id="PS50222"/>
    </source>
</evidence>
<dbReference type="PROSITE" id="PS50222">
    <property type="entry name" value="EF_HAND_2"/>
    <property type="match status" value="3"/>
</dbReference>
<dbReference type="InterPro" id="IPR050230">
    <property type="entry name" value="CALM/Myosin/TropC-like"/>
</dbReference>
<dbReference type="PANTHER" id="PTHR23048:SF59">
    <property type="entry name" value="EF-HAND SUPERFAMILY PROTEIN"/>
    <property type="match status" value="1"/>
</dbReference>
<dbReference type="CDD" id="cd00051">
    <property type="entry name" value="EFh"/>
    <property type="match status" value="1"/>
</dbReference>
<protein>
    <submittedName>
        <fullName evidence="5">Centrin-3</fullName>
    </submittedName>
</protein>
<comment type="caution">
    <text evidence="5">The sequence shown here is derived from an EMBL/GenBank/DDBJ whole genome shotgun (WGS) entry which is preliminary data.</text>
</comment>
<keyword evidence="2" id="KW-0106">Calcium</keyword>